<proteinExistence type="inferred from homology"/>
<keyword evidence="7 16" id="KW-0812">Transmembrane</keyword>
<dbReference type="PROSITE" id="PS52012">
    <property type="entry name" value="CFEM"/>
    <property type="match status" value="1"/>
</dbReference>
<evidence type="ECO:0000256" key="5">
    <source>
        <dbReference type="ARBA" id="ARBA00022525"/>
    </source>
</evidence>
<name>A0A7J6IKI5_COLFN</name>
<dbReference type="InterPro" id="IPR049326">
    <property type="entry name" value="Rhodopsin_dom_fungi"/>
</dbReference>
<evidence type="ECO:0000256" key="2">
    <source>
        <dbReference type="ARBA" id="ARBA00004589"/>
    </source>
</evidence>
<evidence type="ECO:0000256" key="12">
    <source>
        <dbReference type="ARBA" id="ARBA00023288"/>
    </source>
</evidence>
<dbReference type="SMART" id="SM00747">
    <property type="entry name" value="CFEM"/>
    <property type="match status" value="1"/>
</dbReference>
<dbReference type="OrthoDB" id="2496787at2759"/>
<evidence type="ECO:0000256" key="9">
    <source>
        <dbReference type="ARBA" id="ARBA00022989"/>
    </source>
</evidence>
<comment type="caution">
    <text evidence="14">Lacks conserved residue(s) required for the propagation of feature annotation.</text>
</comment>
<dbReference type="EMBL" id="ANPB02000009">
    <property type="protein sequence ID" value="KAF4476880.1"/>
    <property type="molecule type" value="Genomic_DNA"/>
</dbReference>
<evidence type="ECO:0000256" key="3">
    <source>
        <dbReference type="ARBA" id="ARBA00004613"/>
    </source>
</evidence>
<reference evidence="18 19" key="2">
    <citation type="submission" date="2020-04" db="EMBL/GenBank/DDBJ databases">
        <title>Genome sequencing and assembly of multiple isolates from the Colletotrichum gloeosporioides species complex.</title>
        <authorList>
            <person name="Gan P."/>
            <person name="Shirasu K."/>
        </authorList>
    </citation>
    <scope>NUCLEOTIDE SEQUENCE [LARGE SCALE GENOMIC DNA]</scope>
    <source>
        <strain evidence="18 19">Nara gc5</strain>
    </source>
</reference>
<organism evidence="18 19">
    <name type="scientific">Colletotrichum fructicola (strain Nara gc5)</name>
    <name type="common">Anthracnose fungus</name>
    <name type="synonym">Colletotrichum gloeosporioides (strain Nara gc5)</name>
    <dbReference type="NCBI Taxonomy" id="1213859"/>
    <lineage>
        <taxon>Eukaryota</taxon>
        <taxon>Fungi</taxon>
        <taxon>Dikarya</taxon>
        <taxon>Ascomycota</taxon>
        <taxon>Pezizomycotina</taxon>
        <taxon>Sordariomycetes</taxon>
        <taxon>Hypocreomycetidae</taxon>
        <taxon>Glomerellales</taxon>
        <taxon>Glomerellaceae</taxon>
        <taxon>Colletotrichum</taxon>
        <taxon>Colletotrichum gloeosporioides species complex</taxon>
    </lineage>
</organism>
<feature type="transmembrane region" description="Helical" evidence="16">
    <location>
        <begin position="277"/>
        <end position="298"/>
    </location>
</feature>
<feature type="transmembrane region" description="Helical" evidence="16">
    <location>
        <begin position="113"/>
        <end position="136"/>
    </location>
</feature>
<evidence type="ECO:0000259" key="17">
    <source>
        <dbReference type="PROSITE" id="PS52012"/>
    </source>
</evidence>
<dbReference type="PANTHER" id="PTHR33048">
    <property type="entry name" value="PTH11-LIKE INTEGRAL MEMBRANE PROTEIN (AFU_ORTHOLOGUE AFUA_5G11245)"/>
    <property type="match status" value="1"/>
</dbReference>
<sequence>MDFMFYDGLPSCAISCANRTISLTPCGPNNVTSSCLCPEVEWQHAFGGCVMKECLPFDGLTARNVTLTHCGVPPRQTAEALGASAFLLALTVIAFSLRMLAKAIRLTPWGADDITIVIGFAAAIIFAVMKFIGRRFGFGLDFWTLRYDTIVEFMKIFYAFANVYTLAIAALKATILFFYQRVFGGFSSPFTTILWCTQTFNLLTFIGFTIPTIAQCQPLSFAWEGWDGRHEGFCLNILSMIVTHAAVNIGLDIWMLILPSTQVLRLNLRWREKAEILAMFGIGIFITAVSIIRLTVLLNLRNFENPTQDAFYLHIYATAATPLDPKIISSHKTGGTQEYGPSTARRFNEDAKEYTNYGSQRGSGEPNECGRVRGIKSSWR</sequence>
<feature type="transmembrane region" description="Helical" evidence="16">
    <location>
        <begin position="200"/>
        <end position="223"/>
    </location>
</feature>
<evidence type="ECO:0000256" key="1">
    <source>
        <dbReference type="ARBA" id="ARBA00004141"/>
    </source>
</evidence>
<dbReference type="InterPro" id="IPR008427">
    <property type="entry name" value="Extracellular_membr_CFEM_dom"/>
</dbReference>
<dbReference type="Pfam" id="PF20684">
    <property type="entry name" value="Fung_rhodopsin"/>
    <property type="match status" value="1"/>
</dbReference>
<evidence type="ECO:0000256" key="10">
    <source>
        <dbReference type="ARBA" id="ARBA00023136"/>
    </source>
</evidence>
<dbReference type="InterPro" id="IPR052337">
    <property type="entry name" value="SAT4-like"/>
</dbReference>
<comment type="caution">
    <text evidence="18">The sequence shown here is derived from an EMBL/GenBank/DDBJ whole genome shotgun (WGS) entry which is preliminary data.</text>
</comment>
<evidence type="ECO:0000256" key="8">
    <source>
        <dbReference type="ARBA" id="ARBA00022729"/>
    </source>
</evidence>
<dbReference type="PANTHER" id="PTHR33048:SF143">
    <property type="entry name" value="EXTRACELLULAR MEMBRANE PROTEIN CFEM DOMAIN-CONTAINING PROTEIN-RELATED"/>
    <property type="match status" value="1"/>
</dbReference>
<dbReference type="InParanoid" id="A0A7J6IKI5"/>
<dbReference type="GO" id="GO:0005576">
    <property type="term" value="C:extracellular region"/>
    <property type="evidence" value="ECO:0007669"/>
    <property type="project" value="UniProtKB-SubCell"/>
</dbReference>
<feature type="domain" description="CFEM" evidence="17">
    <location>
        <begin position="1"/>
        <end position="97"/>
    </location>
</feature>
<evidence type="ECO:0000256" key="14">
    <source>
        <dbReference type="PROSITE-ProRule" id="PRU01356"/>
    </source>
</evidence>
<evidence type="ECO:0000256" key="7">
    <source>
        <dbReference type="ARBA" id="ARBA00022692"/>
    </source>
</evidence>
<feature type="transmembrane region" description="Helical" evidence="16">
    <location>
        <begin position="81"/>
        <end position="101"/>
    </location>
</feature>
<evidence type="ECO:0000256" key="11">
    <source>
        <dbReference type="ARBA" id="ARBA00023157"/>
    </source>
</evidence>
<feature type="transmembrane region" description="Helical" evidence="16">
    <location>
        <begin position="156"/>
        <end position="179"/>
    </location>
</feature>
<keyword evidence="11 14" id="KW-1015">Disulfide bond</keyword>
<evidence type="ECO:0000256" key="16">
    <source>
        <dbReference type="SAM" id="Phobius"/>
    </source>
</evidence>
<evidence type="ECO:0000256" key="13">
    <source>
        <dbReference type="ARBA" id="ARBA00038359"/>
    </source>
</evidence>
<comment type="similarity">
    <text evidence="13">Belongs to the SAT4 family.</text>
</comment>
<feature type="transmembrane region" description="Helical" evidence="16">
    <location>
        <begin position="235"/>
        <end position="257"/>
    </location>
</feature>
<keyword evidence="12" id="KW-0449">Lipoprotein</keyword>
<keyword evidence="6" id="KW-0336">GPI-anchor</keyword>
<evidence type="ECO:0000256" key="15">
    <source>
        <dbReference type="SAM" id="MobiDB-lite"/>
    </source>
</evidence>
<keyword evidence="8" id="KW-0732">Signal</keyword>
<evidence type="ECO:0000313" key="19">
    <source>
        <dbReference type="Proteomes" id="UP000011096"/>
    </source>
</evidence>
<keyword evidence="10 16" id="KW-0472">Membrane</keyword>
<dbReference type="Pfam" id="PF05730">
    <property type="entry name" value="CFEM"/>
    <property type="match status" value="1"/>
</dbReference>
<gene>
    <name evidence="18" type="ORF">CGGC5_v015163</name>
</gene>
<evidence type="ECO:0000256" key="6">
    <source>
        <dbReference type="ARBA" id="ARBA00022622"/>
    </source>
</evidence>
<dbReference type="AlphaFoldDB" id="A0A7J6IKI5"/>
<dbReference type="RefSeq" id="XP_066007513.1">
    <property type="nucleotide sequence ID" value="XM_066153212.1"/>
</dbReference>
<feature type="region of interest" description="Disordered" evidence="15">
    <location>
        <begin position="355"/>
        <end position="380"/>
    </location>
</feature>
<keyword evidence="9 16" id="KW-1133">Transmembrane helix</keyword>
<evidence type="ECO:0000313" key="18">
    <source>
        <dbReference type="EMBL" id="KAF4476880.1"/>
    </source>
</evidence>
<keyword evidence="19" id="KW-1185">Reference proteome</keyword>
<keyword evidence="5" id="KW-0964">Secreted</keyword>
<dbReference type="GO" id="GO:0098552">
    <property type="term" value="C:side of membrane"/>
    <property type="evidence" value="ECO:0007669"/>
    <property type="project" value="UniProtKB-KW"/>
</dbReference>
<dbReference type="GeneID" id="43610364"/>
<feature type="disulfide bond" evidence="14">
    <location>
        <begin position="37"/>
        <end position="70"/>
    </location>
</feature>
<comment type="similarity">
    <text evidence="4">Belongs to the RBT5 family.</text>
</comment>
<keyword evidence="6" id="KW-0325">Glycoprotein</keyword>
<comment type="subcellular location">
    <subcellularLocation>
        <location evidence="2">Membrane</location>
        <topology evidence="2">Lipid-anchor</topology>
        <topology evidence="2">GPI-anchor</topology>
    </subcellularLocation>
    <subcellularLocation>
        <location evidence="1">Membrane</location>
        <topology evidence="1">Multi-pass membrane protein</topology>
    </subcellularLocation>
    <subcellularLocation>
        <location evidence="3">Secreted</location>
    </subcellularLocation>
</comment>
<accession>A0A7J6IKI5</accession>
<evidence type="ECO:0000256" key="4">
    <source>
        <dbReference type="ARBA" id="ARBA00010031"/>
    </source>
</evidence>
<protein>
    <recommendedName>
        <fullName evidence="17">CFEM domain-containing protein</fullName>
    </recommendedName>
</protein>
<reference evidence="18 19" key="1">
    <citation type="submission" date="2012-08" db="EMBL/GenBank/DDBJ databases">
        <authorList>
            <person name="Gan P.H.P."/>
            <person name="Ikeda K."/>
            <person name="Irieda H."/>
            <person name="Narusaka M."/>
            <person name="O'Connell R.J."/>
            <person name="Narusaka Y."/>
            <person name="Takano Y."/>
            <person name="Kubo Y."/>
            <person name="Shirasu K."/>
        </authorList>
    </citation>
    <scope>NUCLEOTIDE SEQUENCE [LARGE SCALE GENOMIC DNA]</scope>
    <source>
        <strain evidence="18 19">Nara gc5</strain>
    </source>
</reference>
<dbReference type="Proteomes" id="UP000011096">
    <property type="component" value="Unassembled WGS sequence"/>
</dbReference>